<evidence type="ECO:0000256" key="3">
    <source>
        <dbReference type="PROSITE-ProRule" id="PRU00284"/>
    </source>
</evidence>
<keyword evidence="1" id="KW-0145">Chemotaxis</keyword>
<evidence type="ECO:0000256" key="5">
    <source>
        <dbReference type="SAM" id="Phobius"/>
    </source>
</evidence>
<dbReference type="PROSITE" id="PS50885">
    <property type="entry name" value="HAMP"/>
    <property type="match status" value="2"/>
</dbReference>
<keyword evidence="5" id="KW-1133">Transmembrane helix</keyword>
<dbReference type="Pfam" id="PF00672">
    <property type="entry name" value="HAMP"/>
    <property type="match status" value="1"/>
</dbReference>
<dbReference type="PANTHER" id="PTHR43531:SF11">
    <property type="entry name" value="METHYL-ACCEPTING CHEMOTAXIS PROTEIN 3"/>
    <property type="match status" value="1"/>
</dbReference>
<comment type="similarity">
    <text evidence="2">Belongs to the methyl-accepting chemotaxis (MCP) protein family.</text>
</comment>
<comment type="caution">
    <text evidence="8">The sequence shown here is derived from an EMBL/GenBank/DDBJ whole genome shotgun (WGS) entry which is preliminary data.</text>
</comment>
<reference evidence="8 9" key="1">
    <citation type="submission" date="2023-07" db="EMBL/GenBank/DDBJ databases">
        <title>Genomic Encyclopedia of Type Strains, Phase IV (KMG-IV): sequencing the most valuable type-strain genomes for metagenomic binning, comparative biology and taxonomic classification.</title>
        <authorList>
            <person name="Goeker M."/>
        </authorList>
    </citation>
    <scope>NUCLEOTIDE SEQUENCE [LARGE SCALE GENOMIC DNA]</scope>
    <source>
        <strain evidence="8 9">DSM 100301</strain>
    </source>
</reference>
<keyword evidence="5" id="KW-0812">Transmembrane</keyword>
<feature type="domain" description="HAMP" evidence="7">
    <location>
        <begin position="206"/>
        <end position="259"/>
    </location>
</feature>
<accession>A0ABU0I7Y0</accession>
<keyword evidence="5" id="KW-0472">Membrane</keyword>
<dbReference type="InterPro" id="IPR003660">
    <property type="entry name" value="HAMP_dom"/>
</dbReference>
<dbReference type="CDD" id="cd11386">
    <property type="entry name" value="MCP_signal"/>
    <property type="match status" value="1"/>
</dbReference>
<dbReference type="Proteomes" id="UP001235269">
    <property type="component" value="Unassembled WGS sequence"/>
</dbReference>
<dbReference type="PRINTS" id="PR00260">
    <property type="entry name" value="CHEMTRNSDUCR"/>
</dbReference>
<dbReference type="SMART" id="SM00283">
    <property type="entry name" value="MA"/>
    <property type="match status" value="1"/>
</dbReference>
<feature type="transmembrane region" description="Helical" evidence="5">
    <location>
        <begin position="181"/>
        <end position="209"/>
    </location>
</feature>
<sequence>MTIKVKLLSALGALGLAIIALVTFSFNAVWTLSERTRTIVDDRVVPLSQLKTIGDLYAVNIVDTAHKVRGGSLSFDEGARNIASALSEIDRQWKAYTSTFLTPEEQKLADNFARERKTADGEVAELQAIMAAKDMGRLVPFAEKRLYPAIDPLGNDISALIALQLRVANSEYEGAKADKDMLVTLMGVIAVVSLGILAASVVTVLSGVIKPLHLMSEAMRSLAGGKLDVAIYGENRRDEMGRMAASVAVFRDNGRERLRLTAEAEANRESQEAARRAREAQAEKEAGEIRHAVETLASGLDNLALGNLTWRIEGRFAPHLDKLREDFNGAMDRLEQVLVEVNRNAAAIAAGSSQMQAGADDLARRSERQAASLEESASALHEISTAVETSTENAREAGALASAARNSAERSAHVVERAIAAVTDIERSSGQISNIIGVIDEIAFQTNLLALNAGVEAARAGEAGKGFAVVAQEVRELAQRSANAAKEIKALIQTSGQQVRSGVELVSAAGQALEEIARQVVAVNGKVEAIVTSSAEQANGLKEISDAVNIMDQDTQQNAAMVEETNAASHSLAVEAEKLFALIAQFRLKESSTGAGNSWKKAA</sequence>
<feature type="domain" description="HAMP" evidence="7">
    <location>
        <begin position="287"/>
        <end position="339"/>
    </location>
</feature>
<dbReference type="InterPro" id="IPR004090">
    <property type="entry name" value="Chemotax_Me-accpt_rcpt"/>
</dbReference>
<evidence type="ECO:0000256" key="1">
    <source>
        <dbReference type="ARBA" id="ARBA00022500"/>
    </source>
</evidence>
<dbReference type="EMBL" id="JAUSWH010000001">
    <property type="protein sequence ID" value="MDQ0454339.1"/>
    <property type="molecule type" value="Genomic_DNA"/>
</dbReference>
<dbReference type="InterPro" id="IPR004089">
    <property type="entry name" value="MCPsignal_dom"/>
</dbReference>
<evidence type="ECO:0000313" key="9">
    <source>
        <dbReference type="Proteomes" id="UP001235269"/>
    </source>
</evidence>
<name>A0ABU0I7Y0_9HYPH</name>
<dbReference type="Pfam" id="PF12729">
    <property type="entry name" value="4HB_MCP_1"/>
    <property type="match status" value="1"/>
</dbReference>
<dbReference type="SMART" id="SM00304">
    <property type="entry name" value="HAMP"/>
    <property type="match status" value="2"/>
</dbReference>
<evidence type="ECO:0000313" key="8">
    <source>
        <dbReference type="EMBL" id="MDQ0454339.1"/>
    </source>
</evidence>
<organism evidence="8 9">
    <name type="scientific">Rhizobium paknamense</name>
    <dbReference type="NCBI Taxonomy" id="1206817"/>
    <lineage>
        <taxon>Bacteria</taxon>
        <taxon>Pseudomonadati</taxon>
        <taxon>Pseudomonadota</taxon>
        <taxon>Alphaproteobacteria</taxon>
        <taxon>Hyphomicrobiales</taxon>
        <taxon>Rhizobiaceae</taxon>
        <taxon>Rhizobium/Agrobacterium group</taxon>
        <taxon>Rhizobium</taxon>
    </lineage>
</organism>
<dbReference type="SUPFAM" id="SSF158472">
    <property type="entry name" value="HAMP domain-like"/>
    <property type="match status" value="1"/>
</dbReference>
<dbReference type="InterPro" id="IPR024478">
    <property type="entry name" value="HlyB_4HB_MCP"/>
</dbReference>
<evidence type="ECO:0000256" key="2">
    <source>
        <dbReference type="ARBA" id="ARBA00029447"/>
    </source>
</evidence>
<gene>
    <name evidence="8" type="ORF">QO005_000654</name>
</gene>
<dbReference type="InterPro" id="IPR051310">
    <property type="entry name" value="MCP_chemotaxis"/>
</dbReference>
<evidence type="ECO:0000259" key="6">
    <source>
        <dbReference type="PROSITE" id="PS50111"/>
    </source>
</evidence>
<feature type="domain" description="Methyl-accepting transducer" evidence="6">
    <location>
        <begin position="344"/>
        <end position="573"/>
    </location>
</feature>
<evidence type="ECO:0000256" key="4">
    <source>
        <dbReference type="SAM" id="MobiDB-lite"/>
    </source>
</evidence>
<evidence type="ECO:0000259" key="7">
    <source>
        <dbReference type="PROSITE" id="PS50885"/>
    </source>
</evidence>
<dbReference type="RefSeq" id="WP_307156517.1">
    <property type="nucleotide sequence ID" value="NZ_JAUSWH010000001.1"/>
</dbReference>
<keyword evidence="9" id="KW-1185">Reference proteome</keyword>
<dbReference type="Gene3D" id="6.10.340.10">
    <property type="match status" value="1"/>
</dbReference>
<dbReference type="CDD" id="cd06225">
    <property type="entry name" value="HAMP"/>
    <property type="match status" value="1"/>
</dbReference>
<dbReference type="SUPFAM" id="SSF58104">
    <property type="entry name" value="Methyl-accepting chemotaxis protein (MCP) signaling domain"/>
    <property type="match status" value="1"/>
</dbReference>
<dbReference type="PROSITE" id="PS50111">
    <property type="entry name" value="CHEMOTAXIS_TRANSDUC_2"/>
    <property type="match status" value="1"/>
</dbReference>
<dbReference type="PANTHER" id="PTHR43531">
    <property type="entry name" value="PROTEIN ICFG"/>
    <property type="match status" value="1"/>
</dbReference>
<feature type="region of interest" description="Disordered" evidence="4">
    <location>
        <begin position="264"/>
        <end position="286"/>
    </location>
</feature>
<dbReference type="Pfam" id="PF00015">
    <property type="entry name" value="MCPsignal"/>
    <property type="match status" value="1"/>
</dbReference>
<protein>
    <submittedName>
        <fullName evidence="8">Methyl-accepting chemotaxis protein</fullName>
    </submittedName>
</protein>
<dbReference type="Gene3D" id="1.10.287.950">
    <property type="entry name" value="Methyl-accepting chemotaxis protein"/>
    <property type="match status" value="1"/>
</dbReference>
<keyword evidence="3" id="KW-0807">Transducer</keyword>
<proteinExistence type="inferred from homology"/>